<proteinExistence type="predicted"/>
<organism evidence="2 3">
    <name type="scientific">Psilocybe cyanescens</name>
    <dbReference type="NCBI Taxonomy" id="93625"/>
    <lineage>
        <taxon>Eukaryota</taxon>
        <taxon>Fungi</taxon>
        <taxon>Dikarya</taxon>
        <taxon>Basidiomycota</taxon>
        <taxon>Agaricomycotina</taxon>
        <taxon>Agaricomycetes</taxon>
        <taxon>Agaricomycetidae</taxon>
        <taxon>Agaricales</taxon>
        <taxon>Agaricineae</taxon>
        <taxon>Strophariaceae</taxon>
        <taxon>Psilocybe</taxon>
    </lineage>
</organism>
<evidence type="ECO:0000313" key="2">
    <source>
        <dbReference type="EMBL" id="PPQ92121.1"/>
    </source>
</evidence>
<feature type="compositionally biased region" description="Basic and acidic residues" evidence="1">
    <location>
        <begin position="89"/>
        <end position="105"/>
    </location>
</feature>
<keyword evidence="3" id="KW-1185">Reference proteome</keyword>
<dbReference type="Proteomes" id="UP000283269">
    <property type="component" value="Unassembled WGS sequence"/>
</dbReference>
<sequence length="183" mass="19873">MSHSLDRSLSSLSLSSQSEDDWDKSLLDPEPSTPVHSSEQTAHHTPRNSVVFPAEDTPSRRSRYSSSHSKDASLDAMGKKTKRTLSELLRLHSEKGSKGRFSPEEASRIADVLGQWINASSSPYEGEDDFFAPVHSQDDMSIASKRPIAVQMALRPRGRSESATSPSASNSRPPSSAGFVSSS</sequence>
<dbReference type="AlphaFoldDB" id="A0A409XN10"/>
<dbReference type="EMBL" id="NHYD01001084">
    <property type="protein sequence ID" value="PPQ92121.1"/>
    <property type="molecule type" value="Genomic_DNA"/>
</dbReference>
<reference evidence="2 3" key="1">
    <citation type="journal article" date="2018" name="Evol. Lett.">
        <title>Horizontal gene cluster transfer increased hallucinogenic mushroom diversity.</title>
        <authorList>
            <person name="Reynolds H.T."/>
            <person name="Vijayakumar V."/>
            <person name="Gluck-Thaler E."/>
            <person name="Korotkin H.B."/>
            <person name="Matheny P.B."/>
            <person name="Slot J.C."/>
        </authorList>
    </citation>
    <scope>NUCLEOTIDE SEQUENCE [LARGE SCALE GENOMIC DNA]</scope>
    <source>
        <strain evidence="2 3">2631</strain>
    </source>
</reference>
<name>A0A409XN10_PSICY</name>
<feature type="compositionally biased region" description="Low complexity" evidence="1">
    <location>
        <begin position="161"/>
        <end position="177"/>
    </location>
</feature>
<gene>
    <name evidence="2" type="ORF">CVT25_007952</name>
</gene>
<feature type="region of interest" description="Disordered" evidence="1">
    <location>
        <begin position="1"/>
        <end position="105"/>
    </location>
</feature>
<dbReference type="OrthoDB" id="3247268at2759"/>
<comment type="caution">
    <text evidence="2">The sequence shown here is derived from an EMBL/GenBank/DDBJ whole genome shotgun (WGS) entry which is preliminary data.</text>
</comment>
<dbReference type="InParanoid" id="A0A409XN10"/>
<evidence type="ECO:0000313" key="3">
    <source>
        <dbReference type="Proteomes" id="UP000283269"/>
    </source>
</evidence>
<feature type="compositionally biased region" description="Low complexity" evidence="1">
    <location>
        <begin position="7"/>
        <end position="17"/>
    </location>
</feature>
<protein>
    <submittedName>
        <fullName evidence="2">Uncharacterized protein</fullName>
    </submittedName>
</protein>
<accession>A0A409XN10</accession>
<feature type="region of interest" description="Disordered" evidence="1">
    <location>
        <begin position="142"/>
        <end position="183"/>
    </location>
</feature>
<evidence type="ECO:0000256" key="1">
    <source>
        <dbReference type="SAM" id="MobiDB-lite"/>
    </source>
</evidence>